<dbReference type="Proteomes" id="UP000005225">
    <property type="component" value="Unassembled WGS sequence"/>
</dbReference>
<feature type="compositionally biased region" description="Polar residues" evidence="8">
    <location>
        <begin position="403"/>
        <end position="414"/>
    </location>
</feature>
<comment type="subcellular location">
    <subcellularLocation>
        <location evidence="1">Membrane</location>
        <topology evidence="1">Single-pass type I membrane protein</topology>
    </subcellularLocation>
</comment>
<keyword evidence="6 9" id="KW-1133">Transmembrane helix</keyword>
<dbReference type="FunCoup" id="H0XIX3">
    <property type="interactions" value="1"/>
</dbReference>
<evidence type="ECO:0000256" key="1">
    <source>
        <dbReference type="ARBA" id="ARBA00004479"/>
    </source>
</evidence>
<dbReference type="InterPro" id="IPR013783">
    <property type="entry name" value="Ig-like_fold"/>
</dbReference>
<evidence type="ECO:0000259" key="10">
    <source>
        <dbReference type="PROSITE" id="PS50234"/>
    </source>
</evidence>
<evidence type="ECO:0000256" key="2">
    <source>
        <dbReference type="ARBA" id="ARBA00008095"/>
    </source>
</evidence>
<dbReference type="InterPro" id="IPR002035">
    <property type="entry name" value="VWF_A"/>
</dbReference>
<evidence type="ECO:0000256" key="3">
    <source>
        <dbReference type="ARBA" id="ARBA00022692"/>
    </source>
</evidence>
<evidence type="ECO:0000313" key="11">
    <source>
        <dbReference type="Ensembl" id="ENSOGAP00000016063.1"/>
    </source>
</evidence>
<evidence type="ECO:0000256" key="8">
    <source>
        <dbReference type="SAM" id="MobiDB-lite"/>
    </source>
</evidence>
<keyword evidence="12" id="KW-1185">Reference proteome</keyword>
<dbReference type="STRING" id="30611.ENSOGAP00000016063"/>
<dbReference type="EMBL" id="AAQR03182997">
    <property type="status" value="NOT_ANNOTATED_CDS"/>
    <property type="molecule type" value="Genomic_DNA"/>
</dbReference>
<protein>
    <recommendedName>
        <fullName evidence="10">VWFA domain-containing protein</fullName>
    </recommendedName>
</protein>
<evidence type="ECO:0000256" key="7">
    <source>
        <dbReference type="ARBA" id="ARBA00023136"/>
    </source>
</evidence>
<accession>H0XIX3</accession>
<dbReference type="Gene3D" id="2.60.40.10">
    <property type="entry name" value="Immunoglobulins"/>
    <property type="match status" value="1"/>
</dbReference>
<dbReference type="Pfam" id="PF05587">
    <property type="entry name" value="Anth_Ig"/>
    <property type="match status" value="1"/>
</dbReference>
<dbReference type="GO" id="GO:0004888">
    <property type="term" value="F:transmembrane signaling receptor activity"/>
    <property type="evidence" value="ECO:0007669"/>
    <property type="project" value="TreeGrafter"/>
</dbReference>
<feature type="domain" description="VWFA" evidence="10">
    <location>
        <begin position="1"/>
        <end position="110"/>
    </location>
</feature>
<keyword evidence="7 9" id="KW-0472">Membrane</keyword>
<dbReference type="EMBL" id="AAQR03182998">
    <property type="status" value="NOT_ANNOTATED_CDS"/>
    <property type="molecule type" value="Genomic_DNA"/>
</dbReference>
<dbReference type="GeneTree" id="ENSGT00940000157727"/>
<proteinExistence type="inferred from homology"/>
<dbReference type="Pfam" id="PF00092">
    <property type="entry name" value="VWA"/>
    <property type="match status" value="1"/>
</dbReference>
<reference evidence="11" key="3">
    <citation type="submission" date="2025-09" db="UniProtKB">
        <authorList>
            <consortium name="Ensembl"/>
        </authorList>
    </citation>
    <scope>IDENTIFICATION</scope>
</reference>
<dbReference type="PANTHER" id="PTHR16059:SF16">
    <property type="entry name" value="ANTHRAX TOXIN RECEPTOR-LIKE"/>
    <property type="match status" value="1"/>
</dbReference>
<organism evidence="11 12">
    <name type="scientific">Otolemur garnettii</name>
    <name type="common">Small-eared galago</name>
    <name type="synonym">Garnett's greater bushbaby</name>
    <dbReference type="NCBI Taxonomy" id="30611"/>
    <lineage>
        <taxon>Eukaryota</taxon>
        <taxon>Metazoa</taxon>
        <taxon>Chordata</taxon>
        <taxon>Craniata</taxon>
        <taxon>Vertebrata</taxon>
        <taxon>Euteleostomi</taxon>
        <taxon>Mammalia</taxon>
        <taxon>Eutheria</taxon>
        <taxon>Euarchontoglires</taxon>
        <taxon>Primates</taxon>
        <taxon>Strepsirrhini</taxon>
        <taxon>Lorisiformes</taxon>
        <taxon>Galagidae</taxon>
        <taxon>Otolemur</taxon>
    </lineage>
</organism>
<evidence type="ECO:0000256" key="5">
    <source>
        <dbReference type="ARBA" id="ARBA00022729"/>
    </source>
</evidence>
<name>H0XIX3_OTOGA</name>
<evidence type="ECO:0000256" key="4">
    <source>
        <dbReference type="ARBA" id="ARBA00022723"/>
    </source>
</evidence>
<dbReference type="InParanoid" id="H0XIX3"/>
<dbReference type="Ensembl" id="ENSOGAT00000029101.1">
    <property type="protein sequence ID" value="ENSOGAP00000016063.1"/>
    <property type="gene ID" value="ENSOGAG00000029273.1"/>
</dbReference>
<dbReference type="GO" id="GO:0046872">
    <property type="term" value="F:metal ion binding"/>
    <property type="evidence" value="ECO:0007669"/>
    <property type="project" value="UniProtKB-KW"/>
</dbReference>
<feature type="transmembrane region" description="Helical" evidence="9">
    <location>
        <begin position="220"/>
        <end position="240"/>
    </location>
</feature>
<dbReference type="HOGENOM" id="CLU_029760_1_0_1"/>
<dbReference type="SUPFAM" id="SSF53300">
    <property type="entry name" value="vWA-like"/>
    <property type="match status" value="1"/>
</dbReference>
<dbReference type="PROSITE" id="PS50234">
    <property type="entry name" value="VWFA"/>
    <property type="match status" value="1"/>
</dbReference>
<evidence type="ECO:0000256" key="6">
    <source>
        <dbReference type="ARBA" id="ARBA00022989"/>
    </source>
</evidence>
<dbReference type="InterPro" id="IPR008400">
    <property type="entry name" value="Anthrax_toxin_rcpt_extracel"/>
</dbReference>
<dbReference type="eggNOG" id="ENOG502QSKR">
    <property type="taxonomic scope" value="Eukaryota"/>
</dbReference>
<keyword evidence="3 9" id="KW-0812">Transmembrane</keyword>
<dbReference type="InterPro" id="IPR036465">
    <property type="entry name" value="vWFA_dom_sf"/>
</dbReference>
<evidence type="ECO:0000313" key="12">
    <source>
        <dbReference type="Proteomes" id="UP000005225"/>
    </source>
</evidence>
<dbReference type="Gene3D" id="3.40.50.410">
    <property type="entry name" value="von Willebrand factor, type A domain"/>
    <property type="match status" value="1"/>
</dbReference>
<feature type="region of interest" description="Disordered" evidence="8">
    <location>
        <begin position="364"/>
        <end position="414"/>
    </location>
</feature>
<reference evidence="12" key="1">
    <citation type="submission" date="2011-03" db="EMBL/GenBank/DDBJ databases">
        <title>Version 3 of the genome sequence of Otolemur garnettii (Bushbaby).</title>
        <authorList>
            <consortium name="The Broad Institute Genome Sequencing Platform"/>
            <person name="Di Palma F."/>
            <person name="Johnson J."/>
            <person name="Lander E.S."/>
            <person name="Lindblad-Toh K."/>
            <person name="Jaffe D.B."/>
            <person name="Gnerre S."/>
            <person name="MacCallum I."/>
            <person name="Przybylski D."/>
            <person name="Ribeiro F.J."/>
            <person name="Burton J.N."/>
            <person name="Walker B.J."/>
            <person name="Sharpe T."/>
            <person name="Hall G."/>
        </authorList>
    </citation>
    <scope>NUCLEOTIDE SEQUENCE [LARGE SCALE GENOMIC DNA]</scope>
</reference>
<keyword evidence="4" id="KW-0479">Metal-binding</keyword>
<dbReference type="GO" id="GO:0009986">
    <property type="term" value="C:cell surface"/>
    <property type="evidence" value="ECO:0007669"/>
    <property type="project" value="TreeGrafter"/>
</dbReference>
<dbReference type="PANTHER" id="PTHR16059">
    <property type="entry name" value="ANTHRAX TOXIN RECEPTOR"/>
    <property type="match status" value="1"/>
</dbReference>
<sequence length="414" mass="45673">LTLMEDIEPGGDIALEEGVKKANEQIRQANSGDTKVSSMIMILLSGKLMPEHFKKTKEELNKARRMGANVYCVGVSKYNRQQVELIADSAEHMFAMDSGLAALYDLVDRIATKACLEIRSVDPSTVCVGEPKQIVVHGFGFNNAKEQDDVICRFKLSETKAVDAKPISVDETTITCPGPKMSISGQQIFVEVSLTGGRTFLSNDVSIKSTTCGSWTNNTYLLLGLAAALVLIPLLVWALWRLCRRRTIQEPIPMLKGVRVPTRRQSPPSPSPSCVPQQPVNACPTVILSCCDRQGGGVCRMCRMNLLHPSCNQLPFMWFPRRFQDRYLNLATVQPHCIPSSPKVCFRHSQECLPVAPAPSPGPLWPKTLSSSQPDMPPHYPLLQVPPHCSQVAPEPLHPSHPYSPTSKEPNSRL</sequence>
<comment type="similarity">
    <text evidence="2">Belongs to the ATR family.</text>
</comment>
<dbReference type="AlphaFoldDB" id="H0XIX3"/>
<dbReference type="GO" id="GO:0005886">
    <property type="term" value="C:plasma membrane"/>
    <property type="evidence" value="ECO:0007669"/>
    <property type="project" value="TreeGrafter"/>
</dbReference>
<reference evidence="11" key="2">
    <citation type="submission" date="2025-08" db="UniProtKB">
        <authorList>
            <consortium name="Ensembl"/>
        </authorList>
    </citation>
    <scope>IDENTIFICATION</scope>
</reference>
<keyword evidence="5" id="KW-0732">Signal</keyword>
<evidence type="ECO:0000256" key="9">
    <source>
        <dbReference type="SAM" id="Phobius"/>
    </source>
</evidence>